<dbReference type="AlphaFoldDB" id="A0A066VTR7"/>
<proteinExistence type="predicted"/>
<gene>
    <name evidence="1" type="ORF">K437DRAFT_166759</name>
</gene>
<evidence type="ECO:0000313" key="2">
    <source>
        <dbReference type="Proteomes" id="UP000027361"/>
    </source>
</evidence>
<organism evidence="1 2">
    <name type="scientific">Tilletiaria anomala (strain ATCC 24038 / CBS 436.72 / UBC 951)</name>
    <dbReference type="NCBI Taxonomy" id="1037660"/>
    <lineage>
        <taxon>Eukaryota</taxon>
        <taxon>Fungi</taxon>
        <taxon>Dikarya</taxon>
        <taxon>Basidiomycota</taxon>
        <taxon>Ustilaginomycotina</taxon>
        <taxon>Exobasidiomycetes</taxon>
        <taxon>Georgefischeriales</taxon>
        <taxon>Tilletiariaceae</taxon>
        <taxon>Tilletiaria</taxon>
    </lineage>
</organism>
<keyword evidence="2" id="KW-1185">Reference proteome</keyword>
<dbReference type="EMBL" id="JMSN01000072">
    <property type="protein sequence ID" value="KDN42209.1"/>
    <property type="molecule type" value="Genomic_DNA"/>
</dbReference>
<dbReference type="HOGENOM" id="CLU_1603892_0_0_1"/>
<comment type="caution">
    <text evidence="1">The sequence shown here is derived from an EMBL/GenBank/DDBJ whole genome shotgun (WGS) entry which is preliminary data.</text>
</comment>
<protein>
    <submittedName>
        <fullName evidence="1">Uncharacterized protein</fullName>
    </submittedName>
</protein>
<evidence type="ECO:0000313" key="1">
    <source>
        <dbReference type="EMBL" id="KDN42209.1"/>
    </source>
</evidence>
<accession>A0A066VTR7</accession>
<dbReference type="GeneID" id="25261790"/>
<dbReference type="RefSeq" id="XP_013241990.1">
    <property type="nucleotide sequence ID" value="XM_013386536.1"/>
</dbReference>
<name>A0A066VTR7_TILAU</name>
<reference evidence="1 2" key="1">
    <citation type="submission" date="2014-05" db="EMBL/GenBank/DDBJ databases">
        <title>Draft genome sequence of a rare smut relative, Tilletiaria anomala UBC 951.</title>
        <authorList>
            <consortium name="DOE Joint Genome Institute"/>
            <person name="Toome M."/>
            <person name="Kuo A."/>
            <person name="Henrissat B."/>
            <person name="Lipzen A."/>
            <person name="Tritt A."/>
            <person name="Yoshinaga Y."/>
            <person name="Zane M."/>
            <person name="Barry K."/>
            <person name="Grigoriev I.V."/>
            <person name="Spatafora J.W."/>
            <person name="Aimea M.C."/>
        </authorList>
    </citation>
    <scope>NUCLEOTIDE SEQUENCE [LARGE SCALE GENOMIC DNA]</scope>
    <source>
        <strain evidence="1 2">UBC 951</strain>
    </source>
</reference>
<sequence length="166" mass="19161">MLTQYRAYQHERLHDILMDDTRVRPDERSLAELRSTIVALDSLCRSVVATDHSAWTSSSEYQKSRTEQERALEVQNNSPEQALFRISSYLADKLDERHAFDAALQFTKYRMGLQHFAKHNSESFVVDDDGSDEADVADSRQIAMFQFLELLADNPTLSQLFVPVRF</sequence>
<dbReference type="Proteomes" id="UP000027361">
    <property type="component" value="Unassembled WGS sequence"/>
</dbReference>
<dbReference type="InParanoid" id="A0A066VTR7"/>